<evidence type="ECO:0000313" key="14">
    <source>
        <dbReference type="EnsemblPlants" id="OGLUM01G01770.1"/>
    </source>
</evidence>
<evidence type="ECO:0000256" key="5">
    <source>
        <dbReference type="ARBA" id="ARBA00022679"/>
    </source>
</evidence>
<protein>
    <recommendedName>
        <fullName evidence="4">RING-type E3 ubiquitin transferase</fullName>
        <ecNumber evidence="4">2.3.2.27</ecNumber>
    </recommendedName>
</protein>
<dbReference type="Proteomes" id="UP000026961">
    <property type="component" value="Chromosome 1"/>
</dbReference>
<evidence type="ECO:0000256" key="4">
    <source>
        <dbReference type="ARBA" id="ARBA00012483"/>
    </source>
</evidence>
<feature type="domain" description="RING-type" evidence="12">
    <location>
        <begin position="272"/>
        <end position="307"/>
    </location>
</feature>
<dbReference type="AlphaFoldDB" id="A0A0D9Y2N4"/>
<evidence type="ECO:0000256" key="11">
    <source>
        <dbReference type="SAM" id="MobiDB-lite"/>
    </source>
</evidence>
<keyword evidence="8" id="KW-0833">Ubl conjugation pathway</keyword>
<dbReference type="GO" id="GO:0061630">
    <property type="term" value="F:ubiquitin protein ligase activity"/>
    <property type="evidence" value="ECO:0007669"/>
    <property type="project" value="UniProtKB-EC"/>
</dbReference>
<dbReference type="InterPro" id="IPR052088">
    <property type="entry name" value="E3_ubiquitin-ligase_SINA"/>
</dbReference>
<dbReference type="PANTHER" id="PTHR10315:SF83">
    <property type="entry name" value="RING-TYPE E3 UBIQUITIN TRANSFERASE"/>
    <property type="match status" value="1"/>
</dbReference>
<evidence type="ECO:0000256" key="6">
    <source>
        <dbReference type="ARBA" id="ARBA00022723"/>
    </source>
</evidence>
<comment type="similarity">
    <text evidence="3">Belongs to the SINA (Seven in absentia) family.</text>
</comment>
<dbReference type="SMART" id="SM00184">
    <property type="entry name" value="RING"/>
    <property type="match status" value="2"/>
</dbReference>
<keyword evidence="7 10" id="KW-0863">Zinc-finger</keyword>
<dbReference type="STRING" id="40148.A0A0D9Y2N4"/>
<dbReference type="EnsemblPlants" id="OGLUM01G01770.1">
    <property type="protein sequence ID" value="OGLUM01G01770.1"/>
    <property type="gene ID" value="OGLUM01G01770"/>
</dbReference>
<evidence type="ECO:0000256" key="9">
    <source>
        <dbReference type="ARBA" id="ARBA00022833"/>
    </source>
</evidence>
<evidence type="ECO:0000256" key="3">
    <source>
        <dbReference type="ARBA" id="ARBA00009119"/>
    </source>
</evidence>
<dbReference type="HOGENOM" id="CLU_473612_0_0_1"/>
<comment type="pathway">
    <text evidence="2">Protein modification; protein ubiquitination.</text>
</comment>
<feature type="domain" description="SIAH-type" evidence="13">
    <location>
        <begin position="76"/>
        <end position="134"/>
    </location>
</feature>
<comment type="catalytic activity">
    <reaction evidence="1">
        <text>S-ubiquitinyl-[E2 ubiquitin-conjugating enzyme]-L-cysteine + [acceptor protein]-L-lysine = [E2 ubiquitin-conjugating enzyme]-L-cysteine + N(6)-ubiquitinyl-[acceptor protein]-L-lysine.</text>
        <dbReference type="EC" id="2.3.2.27"/>
    </reaction>
</comment>
<dbReference type="CDD" id="cd16571">
    <property type="entry name" value="RING-HC_SIAHs"/>
    <property type="match status" value="2"/>
</dbReference>
<dbReference type="SUPFAM" id="SSF57850">
    <property type="entry name" value="RING/U-box"/>
    <property type="match status" value="1"/>
</dbReference>
<evidence type="ECO:0000256" key="8">
    <source>
        <dbReference type="ARBA" id="ARBA00022786"/>
    </source>
</evidence>
<dbReference type="Pfam" id="PF21361">
    <property type="entry name" value="Sina_ZnF"/>
    <property type="match status" value="2"/>
</dbReference>
<evidence type="ECO:0000256" key="7">
    <source>
        <dbReference type="ARBA" id="ARBA00022771"/>
    </source>
</evidence>
<evidence type="ECO:0000313" key="15">
    <source>
        <dbReference type="Proteomes" id="UP000026961"/>
    </source>
</evidence>
<dbReference type="eggNOG" id="KOG3002">
    <property type="taxonomic scope" value="Eukaryota"/>
</dbReference>
<accession>A0A0D9Y2N4</accession>
<keyword evidence="5" id="KW-0808">Transferase</keyword>
<dbReference type="Gene3D" id="3.30.40.10">
    <property type="entry name" value="Zinc/RING finger domain, C3HC4 (zinc finger)"/>
    <property type="match status" value="3"/>
</dbReference>
<dbReference type="EC" id="2.3.2.27" evidence="4"/>
<dbReference type="SUPFAM" id="SSF49599">
    <property type="entry name" value="TRAF domain-like"/>
    <property type="match status" value="2"/>
</dbReference>
<feature type="domain" description="RING-type" evidence="12">
    <location>
        <begin position="25"/>
        <end position="60"/>
    </location>
</feature>
<evidence type="ECO:0000256" key="1">
    <source>
        <dbReference type="ARBA" id="ARBA00000900"/>
    </source>
</evidence>
<dbReference type="InterPro" id="IPR013010">
    <property type="entry name" value="Znf_SIAH"/>
</dbReference>
<evidence type="ECO:0000259" key="13">
    <source>
        <dbReference type="PROSITE" id="PS51081"/>
    </source>
</evidence>
<reference evidence="14" key="3">
    <citation type="submission" date="2018-05" db="EMBL/GenBank/DDBJ databases">
        <title>OgluRS3 (Oryza glumaepatula Reference Sequence Version 3).</title>
        <authorList>
            <person name="Zhang J."/>
            <person name="Kudrna D."/>
            <person name="Lee S."/>
            <person name="Talag J."/>
            <person name="Welchert J."/>
            <person name="Wing R.A."/>
        </authorList>
    </citation>
    <scope>NUCLEOTIDE SEQUENCE [LARGE SCALE GENOMIC DNA]</scope>
</reference>
<dbReference type="GO" id="GO:0008270">
    <property type="term" value="F:zinc ion binding"/>
    <property type="evidence" value="ECO:0007669"/>
    <property type="project" value="UniProtKB-KW"/>
</dbReference>
<organism evidence="14">
    <name type="scientific">Oryza glumipatula</name>
    <dbReference type="NCBI Taxonomy" id="40148"/>
    <lineage>
        <taxon>Eukaryota</taxon>
        <taxon>Viridiplantae</taxon>
        <taxon>Streptophyta</taxon>
        <taxon>Embryophyta</taxon>
        <taxon>Tracheophyta</taxon>
        <taxon>Spermatophyta</taxon>
        <taxon>Magnoliopsida</taxon>
        <taxon>Liliopsida</taxon>
        <taxon>Poales</taxon>
        <taxon>Poaceae</taxon>
        <taxon>BOP clade</taxon>
        <taxon>Oryzoideae</taxon>
        <taxon>Oryzeae</taxon>
        <taxon>Oryzinae</taxon>
        <taxon>Oryza</taxon>
    </lineage>
</organism>
<dbReference type="PROSITE" id="PS50089">
    <property type="entry name" value="ZF_RING_2"/>
    <property type="match status" value="2"/>
</dbReference>
<keyword evidence="6" id="KW-0479">Metal-binding</keyword>
<reference evidence="14" key="2">
    <citation type="submission" date="2015-04" db="UniProtKB">
        <authorList>
            <consortium name="EnsemblPlants"/>
        </authorList>
    </citation>
    <scope>IDENTIFICATION</scope>
</reference>
<evidence type="ECO:0000256" key="2">
    <source>
        <dbReference type="ARBA" id="ARBA00004906"/>
    </source>
</evidence>
<feature type="domain" description="SIAH-type" evidence="13">
    <location>
        <begin position="323"/>
        <end position="381"/>
    </location>
</feature>
<feature type="region of interest" description="Disordered" evidence="11">
    <location>
        <begin position="501"/>
        <end position="531"/>
    </location>
</feature>
<dbReference type="PROSITE" id="PS51081">
    <property type="entry name" value="ZF_SIAH"/>
    <property type="match status" value="2"/>
</dbReference>
<dbReference type="Pfam" id="PF21362">
    <property type="entry name" value="Sina_RING"/>
    <property type="match status" value="2"/>
</dbReference>
<dbReference type="FunFam" id="3.30.40.10:FF:000837">
    <property type="entry name" value="E3 ubiquitin-protein ligase"/>
    <property type="match status" value="1"/>
</dbReference>
<keyword evidence="15" id="KW-1185">Reference proteome</keyword>
<dbReference type="Gramene" id="OGLUM01G01770.1">
    <property type="protein sequence ID" value="OGLUM01G01770.1"/>
    <property type="gene ID" value="OGLUM01G01770"/>
</dbReference>
<proteinExistence type="inferred from homology"/>
<dbReference type="InterPro" id="IPR013083">
    <property type="entry name" value="Znf_RING/FYVE/PHD"/>
</dbReference>
<name>A0A0D9Y2N4_9ORYZ</name>
<keyword evidence="9" id="KW-0862">Zinc</keyword>
<evidence type="ECO:0000259" key="12">
    <source>
        <dbReference type="PROSITE" id="PS50089"/>
    </source>
</evidence>
<dbReference type="GO" id="GO:0016567">
    <property type="term" value="P:protein ubiquitination"/>
    <property type="evidence" value="ECO:0007669"/>
    <property type="project" value="UniProtKB-UniPathway"/>
</dbReference>
<dbReference type="InterPro" id="IPR049548">
    <property type="entry name" value="Sina-like_RING"/>
</dbReference>
<evidence type="ECO:0000256" key="10">
    <source>
        <dbReference type="PROSITE-ProRule" id="PRU00455"/>
    </source>
</evidence>
<sequence length="531" mass="58842">MVSVSMGHNADKKQVVTIGMDVLDCPVCFEPFKPPIFQCSVGHFICSSCCNKLNKCPGCSRTSFERCLGMEHIVESAVVPCTYAEHGCTNKITYFNKKSHEQACSYEPCFCPDSGCSFSGSVATLWEHFTTQHKWPSTEFKYYAPFDVRVKPGAHFLRAGDGQLFVMNMVPVEPVGHGVSLVCVQPNTSESSFGCNVAFSSFTGHHQISTLESVRCSSLSDGLPEDYFCIMPKALDVGAAVFLRITIDTELSMGSSADKKQGVTMGMDVLDCPVCYEPFKPPILQCSVGHFICLSCRMKLKKCPVCSRTNFERCFGMERVVESIVVPCSYAENGCTNKIHYFNKKNHEQTCSHGPCFCPDSTCGFSGPVGTIWKHFITQHKWPSTEFKYYTPFDLRVKPGAHFLRAGDGQLFVMNMVPVEPVGHGVSLICIQPNTSESSFRCNVVFSSFTGHHQISTLESVRCSSLSDGLPKNYFCIVPKSPGGGAAVLLRITIDTELVLEVDDKQEEEEEDDDYDEDEDEDDESDDEDEN</sequence>
<dbReference type="GO" id="GO:0005737">
    <property type="term" value="C:cytoplasm"/>
    <property type="evidence" value="ECO:0007669"/>
    <property type="project" value="TreeGrafter"/>
</dbReference>
<dbReference type="UniPathway" id="UPA00143"/>
<dbReference type="InterPro" id="IPR001841">
    <property type="entry name" value="Znf_RING"/>
</dbReference>
<reference evidence="14" key="1">
    <citation type="submission" date="2013-08" db="EMBL/GenBank/DDBJ databases">
        <title>Oryza genome evolution.</title>
        <authorList>
            <person name="Wing R.A."/>
            <person name="Panaud O."/>
            <person name="Oliveira A.C."/>
        </authorList>
    </citation>
    <scope>NUCLEOTIDE SEQUENCE</scope>
</reference>
<dbReference type="PANTHER" id="PTHR10315">
    <property type="entry name" value="E3 UBIQUITIN PROTEIN LIGASE SIAH"/>
    <property type="match status" value="1"/>
</dbReference>